<proteinExistence type="predicted"/>
<protein>
    <submittedName>
        <fullName evidence="8">FUSC family protein</fullName>
    </submittedName>
</protein>
<evidence type="ECO:0000256" key="6">
    <source>
        <dbReference type="ARBA" id="ARBA00023136"/>
    </source>
</evidence>
<evidence type="ECO:0000313" key="9">
    <source>
        <dbReference type="Proteomes" id="UP001521209"/>
    </source>
</evidence>
<evidence type="ECO:0000313" key="8">
    <source>
        <dbReference type="EMBL" id="MCF3945094.1"/>
    </source>
</evidence>
<keyword evidence="9" id="KW-1185">Reference proteome</keyword>
<evidence type="ECO:0000256" key="1">
    <source>
        <dbReference type="ARBA" id="ARBA00004651"/>
    </source>
</evidence>
<organism evidence="8 9">
    <name type="scientific">Acidiphilium iwatense</name>
    <dbReference type="NCBI Taxonomy" id="768198"/>
    <lineage>
        <taxon>Bacteria</taxon>
        <taxon>Pseudomonadati</taxon>
        <taxon>Pseudomonadota</taxon>
        <taxon>Alphaproteobacteria</taxon>
        <taxon>Acetobacterales</taxon>
        <taxon>Acidocellaceae</taxon>
        <taxon>Acidiphilium</taxon>
    </lineage>
</organism>
<feature type="transmembrane region" description="Helical" evidence="7">
    <location>
        <begin position="122"/>
        <end position="140"/>
    </location>
</feature>
<feature type="transmembrane region" description="Helical" evidence="7">
    <location>
        <begin position="324"/>
        <end position="343"/>
    </location>
</feature>
<keyword evidence="2" id="KW-0813">Transport</keyword>
<comment type="caution">
    <text evidence="8">The sequence shown here is derived from an EMBL/GenBank/DDBJ whole genome shotgun (WGS) entry which is preliminary data.</text>
</comment>
<feature type="transmembrane region" description="Helical" evidence="7">
    <location>
        <begin position="72"/>
        <end position="91"/>
    </location>
</feature>
<feature type="transmembrane region" description="Helical" evidence="7">
    <location>
        <begin position="243"/>
        <end position="261"/>
    </location>
</feature>
<dbReference type="PANTHER" id="PTHR30509:SF9">
    <property type="entry name" value="MULTIDRUG RESISTANCE PROTEIN MDTO"/>
    <property type="match status" value="1"/>
</dbReference>
<feature type="transmembrane region" description="Helical" evidence="7">
    <location>
        <begin position="193"/>
        <end position="211"/>
    </location>
</feature>
<dbReference type="Pfam" id="PF04632">
    <property type="entry name" value="FUSC"/>
    <property type="match status" value="2"/>
</dbReference>
<evidence type="ECO:0000256" key="7">
    <source>
        <dbReference type="SAM" id="Phobius"/>
    </source>
</evidence>
<keyword evidence="6 7" id="KW-0472">Membrane</keyword>
<comment type="subcellular location">
    <subcellularLocation>
        <location evidence="1">Cell membrane</location>
        <topology evidence="1">Multi-pass membrane protein</topology>
    </subcellularLocation>
</comment>
<feature type="transmembrane region" description="Helical" evidence="7">
    <location>
        <begin position="146"/>
        <end position="172"/>
    </location>
</feature>
<dbReference type="Proteomes" id="UP001521209">
    <property type="component" value="Unassembled WGS sequence"/>
</dbReference>
<dbReference type="InterPro" id="IPR006726">
    <property type="entry name" value="PHBA_efflux_AaeB/fusaric-R"/>
</dbReference>
<evidence type="ECO:0000256" key="2">
    <source>
        <dbReference type="ARBA" id="ARBA00022448"/>
    </source>
</evidence>
<evidence type="ECO:0000256" key="4">
    <source>
        <dbReference type="ARBA" id="ARBA00022692"/>
    </source>
</evidence>
<reference evidence="8 9" key="1">
    <citation type="submission" date="2022-01" db="EMBL/GenBank/DDBJ databases">
        <authorList>
            <person name="Won M."/>
            <person name="Kim S.-J."/>
            <person name="Kwon S.-W."/>
        </authorList>
    </citation>
    <scope>NUCLEOTIDE SEQUENCE [LARGE SCALE GENOMIC DNA]</scope>
    <source>
        <strain evidence="8 9">KCTC 23505</strain>
    </source>
</reference>
<keyword evidence="5 7" id="KW-1133">Transmembrane helix</keyword>
<feature type="transmembrane region" description="Helical" evidence="7">
    <location>
        <begin position="24"/>
        <end position="44"/>
    </location>
</feature>
<evidence type="ECO:0000256" key="5">
    <source>
        <dbReference type="ARBA" id="ARBA00022989"/>
    </source>
</evidence>
<dbReference type="EMBL" id="JAKGBZ010000001">
    <property type="protein sequence ID" value="MCF3945094.1"/>
    <property type="molecule type" value="Genomic_DNA"/>
</dbReference>
<dbReference type="PANTHER" id="PTHR30509">
    <property type="entry name" value="P-HYDROXYBENZOIC ACID EFFLUX PUMP SUBUNIT-RELATED"/>
    <property type="match status" value="1"/>
</dbReference>
<name>A0ABS9DQS1_9PROT</name>
<evidence type="ECO:0000256" key="3">
    <source>
        <dbReference type="ARBA" id="ARBA00022475"/>
    </source>
</evidence>
<feature type="transmembrane region" description="Helical" evidence="7">
    <location>
        <begin position="268"/>
        <end position="286"/>
    </location>
</feature>
<dbReference type="RefSeq" id="WP_235702335.1">
    <property type="nucleotide sequence ID" value="NZ_JAKGBZ010000001.1"/>
</dbReference>
<accession>A0ABS9DQS1</accession>
<keyword evidence="3" id="KW-1003">Cell membrane</keyword>
<sequence>MAAISFARLRPSAAALCRDLPRDLIFASCTAAAALLALYLAMALNLDTPHWAAWTVLTVSLPSPDHAFSKSLYRMIGTLVGAAMGIIFIAAFAQTPLIFSAAMALWAALCVYIGTRVRQYQTYALALTWLTTGIVAYASVADPGNAFTIAVSRTAEVTLGVVCAGLAAALFAGHRAQGLAHAASPVPGQAMRNAVRAALAIGLASLFWYVSQWQNGPDFVLMSGAATTLFAAHPSKLTATLGLLRGFLLGTALGLFARFILFAQGADFFTEALILLPFLILGGLGVTDPRTQGPATGYNLAFMLAADPANRIDFDLGAALNTDLAMILGVLFSIAAFLGLVPIRELLRRRPA</sequence>
<keyword evidence="4 7" id="KW-0812">Transmembrane</keyword>
<gene>
    <name evidence="8" type="ORF">L2A60_00130</name>
</gene>